<keyword evidence="2" id="KW-1185">Reference proteome</keyword>
<name>A0A892IJ18_9BURK</name>
<reference evidence="1 2" key="1">
    <citation type="submission" date="2021-02" db="EMBL/GenBank/DDBJ databases">
        <title>FDA dAtabase for Regulatory Grade micrObial Sequences (FDA-ARGOS): Supporting development and validation of Infectious Disease Dx tests.</title>
        <authorList>
            <person name="Minogue T."/>
            <person name="Wolcott M."/>
            <person name="Wasieloski L."/>
            <person name="Aguilar W."/>
            <person name="Moore D."/>
            <person name="Jaissle J."/>
            <person name="Tallon L."/>
            <person name="Sadzewicz L."/>
            <person name="Zhao X."/>
            <person name="Boylan J."/>
            <person name="Ott S."/>
            <person name="Bowen H."/>
            <person name="Vavikolanu K."/>
            <person name="Mehta A."/>
            <person name="Aluvathingal J."/>
            <person name="Nadendla S."/>
            <person name="Yan Y."/>
            <person name="Sichtig H."/>
        </authorList>
    </citation>
    <scope>NUCLEOTIDE SEQUENCE [LARGE SCALE GENOMIC DNA]</scope>
    <source>
        <strain evidence="1 2">FDAARGOS_1272</strain>
    </source>
</reference>
<dbReference type="Pfam" id="PF16245">
    <property type="entry name" value="DUF4902"/>
    <property type="match status" value="1"/>
</dbReference>
<protein>
    <submittedName>
        <fullName evidence="1">DUF4902 domain-containing protein</fullName>
    </submittedName>
</protein>
<dbReference type="Proteomes" id="UP000625568">
    <property type="component" value="Chromosome 2"/>
</dbReference>
<evidence type="ECO:0000313" key="2">
    <source>
        <dbReference type="Proteomes" id="UP000625568"/>
    </source>
</evidence>
<sequence>MNGLSFDGYVRLPMQALAELHLQHQHSDIDAEVLRELKNDRIDAIVAGHTEWQNLCYLGYLRISVGWDWYLDHTSDTLEIAHGALYTNIMCVDAYGRDIGTERTEALLAFRLRALNWSRTVARATFGEIPGSGPTSCALH</sequence>
<gene>
    <name evidence="1" type="ORF">I6K02_25175</name>
</gene>
<evidence type="ECO:0000313" key="1">
    <source>
        <dbReference type="EMBL" id="QRO80820.1"/>
    </source>
</evidence>
<dbReference type="AlphaFoldDB" id="A0A892IJ18"/>
<accession>A0A892IJ18</accession>
<proteinExistence type="predicted"/>
<dbReference type="EMBL" id="CP069483">
    <property type="protein sequence ID" value="QRO80820.1"/>
    <property type="molecule type" value="Genomic_DNA"/>
</dbReference>
<dbReference type="InterPro" id="IPR032598">
    <property type="entry name" value="RsaM-like"/>
</dbReference>
<dbReference type="Gene3D" id="3.10.450.610">
    <property type="match status" value="1"/>
</dbReference>
<organism evidence="1 2">
    <name type="scientific">Burkholderia dolosa</name>
    <dbReference type="NCBI Taxonomy" id="152500"/>
    <lineage>
        <taxon>Bacteria</taxon>
        <taxon>Pseudomonadati</taxon>
        <taxon>Pseudomonadota</taxon>
        <taxon>Betaproteobacteria</taxon>
        <taxon>Burkholderiales</taxon>
        <taxon>Burkholderiaceae</taxon>
        <taxon>Burkholderia</taxon>
        <taxon>Burkholderia cepacia complex</taxon>
    </lineage>
</organism>